<feature type="transmembrane region" description="Helical" evidence="1">
    <location>
        <begin position="959"/>
        <end position="982"/>
    </location>
</feature>
<evidence type="ECO:0000256" key="1">
    <source>
        <dbReference type="SAM" id="Phobius"/>
    </source>
</evidence>
<feature type="transmembrane region" description="Helical" evidence="1">
    <location>
        <begin position="1375"/>
        <end position="1397"/>
    </location>
</feature>
<feature type="transmembrane region" description="Helical" evidence="1">
    <location>
        <begin position="916"/>
        <end position="939"/>
    </location>
</feature>
<keyword evidence="1" id="KW-1133">Transmembrane helix</keyword>
<comment type="caution">
    <text evidence="3">The sequence shown here is derived from an EMBL/GenBank/DDBJ whole genome shotgun (WGS) entry which is preliminary data.</text>
</comment>
<feature type="transmembrane region" description="Helical" evidence="1">
    <location>
        <begin position="1152"/>
        <end position="1170"/>
    </location>
</feature>
<proteinExistence type="predicted"/>
<evidence type="ECO:0000313" key="4">
    <source>
        <dbReference type="Proteomes" id="UP000318571"/>
    </source>
</evidence>
<feature type="transmembrane region" description="Helical" evidence="1">
    <location>
        <begin position="1417"/>
        <end position="1437"/>
    </location>
</feature>
<feature type="transmembrane region" description="Helical" evidence="1">
    <location>
        <begin position="1206"/>
        <end position="1231"/>
    </location>
</feature>
<keyword evidence="4" id="KW-1185">Reference proteome</keyword>
<feature type="signal peptide" evidence="2">
    <location>
        <begin position="1"/>
        <end position="20"/>
    </location>
</feature>
<sequence>MLIPWIILTASLGVVQESHGFINPPKQAEFVAGSFIITQKSLNEAPYRYAGILRKALDKVEQKDPPSKSDEESCSVRYRINPSGRPSKLRIIDESLSIVLRDNNTVIVAAKIFAEVAAKTWIWKGIYLLFGCVKLSSCNGQIVTYKADIDFQIGFQAFWIEEKKKLSFFIKPVNTAINNVEVSGCHPPWYLSWFKTWQDLLNAGVQEGFEDFARTYEHQAEIPEGFSPLDNVFIHYKVTNLIWNKHYVIFQANATFSALIDGKNQTFIPTNENRASVPIDNWKTISPKDGQSHLLQGVRVSTEFLNSLMWYATVTNVTRYSGNAQVLDSFINGTISYSPPEIRVEKDELLGIKIPHGLVLATCRPVTTSDTKTLFKAEFYDLAGSGRVKLKTSLSNKTGLTVSLNELDLSNMNTKPFEPKLPLPEAFEEELMRSAMAKLQPVVNIYLKSKPLYLPDNISPFADAPEMHLVTTGNGTGFAEILSYCTCSKTLASAYSNCDSRSHICDGKIIDIDLTPFDKPEDGDDSKVINSIKDGIKGIFGAAKDVISRRLNQSEPRHIPKHHVQIMFTQSVYRELALKTATPLSTNNAAIYVGIGSSVLIVFLGSLIIMFICKWNSKKTSRPSSSISFSKEKTKCSIVLKDLWTKHIGVRFLAWNNDGVSISVDIFNTDKVAVFADWLNLLTYFVNIINAVLAFLIVITWSFTKTGSRTLWMKVRLLSSVLLLSSIFVVIASVIFSTYFDDLVTLEKNQGVFITDNQSMYNMASKVLKVSLNGLSLTVISFTIVFLFHGVGGGLYFGTILFRLLHLHSKRSNMEILTTLLVILTVIQPFICLHPVIIWSQDSNHNSIFLILIILIWFLPVIVHAISKAVITHGRPKFISRINSHNHDSSAENKTNLSQSMRLKDRSKFEHRQRKLGLIFDFAVQVMQISFFLASFSIITHFIIHTEFNQNRKNLQDFVLPAIISVFCWMTSISYLLLSLVLDESRKDSRLVFKDQNLESARNLLRNSLKRRLQTLDHPSGPSNRRLPPLKPMRNLRRTLPANVSLSESLNGRDIHPEDSALVNVASRVKATPADVRQKVRKFEEIGLKPMVKRAEVYAKDPVEEISDPEVEVSVEDPNSSSCWSRTKRLYHFLVETREYKDPLSYGWRIKFRRIFLSLGVLLFTALTIYTRTKSYMMLGSVGLFWASLVFDFASHFAETDRRKSLLFTGSRITNFFGSLMVFASVIVVGLPDYLEASHLDEICPHCGENFNQTVRQVAEFSIGLFFACLFTFQLIPILITIIPALVRAAVLILIHPSLQIEDDDITSLRMTILQQVIQFASFLTFPITFISMAILQQYQKDTFVTMLIICFWTFPPFVLFLGLHYTRKYRRHKILIYIYYTYNTCYFVILTALVFYSMTFETIIETLEGMMREPTFWISSTSQVFLCNVVISDMLYMTVF</sequence>
<feature type="transmembrane region" description="Helical" evidence="1">
    <location>
        <begin position="1343"/>
        <end position="1363"/>
    </location>
</feature>
<dbReference type="EMBL" id="VCGU01000005">
    <property type="protein sequence ID" value="TRY75294.1"/>
    <property type="molecule type" value="Genomic_DNA"/>
</dbReference>
<evidence type="ECO:0000256" key="2">
    <source>
        <dbReference type="SAM" id="SignalP"/>
    </source>
</evidence>
<feature type="transmembrane region" description="Helical" evidence="1">
    <location>
        <begin position="681"/>
        <end position="703"/>
    </location>
</feature>
<keyword evidence="1" id="KW-0472">Membrane</keyword>
<keyword evidence="2" id="KW-0732">Signal</keyword>
<feature type="transmembrane region" description="Helical" evidence="1">
    <location>
        <begin position="849"/>
        <end position="871"/>
    </location>
</feature>
<feature type="transmembrane region" description="Helical" evidence="1">
    <location>
        <begin position="715"/>
        <end position="740"/>
    </location>
</feature>
<feature type="transmembrane region" description="Helical" evidence="1">
    <location>
        <begin position="589"/>
        <end position="613"/>
    </location>
</feature>
<feature type="transmembrane region" description="Helical" evidence="1">
    <location>
        <begin position="779"/>
        <end position="804"/>
    </location>
</feature>
<reference evidence="3 4" key="1">
    <citation type="journal article" date="2018" name="Nat. Ecol. Evol.">
        <title>Genomic signatures of mitonuclear coevolution across populations of Tigriopus californicus.</title>
        <authorList>
            <person name="Barreto F.S."/>
            <person name="Watson E.T."/>
            <person name="Lima T.G."/>
            <person name="Willett C.S."/>
            <person name="Edmands S."/>
            <person name="Li W."/>
            <person name="Burton R.S."/>
        </authorList>
    </citation>
    <scope>NUCLEOTIDE SEQUENCE [LARGE SCALE GENOMIC DNA]</scope>
    <source>
        <strain evidence="3 4">San Diego</strain>
    </source>
</reference>
<organism evidence="3 4">
    <name type="scientific">Tigriopus californicus</name>
    <name type="common">Marine copepod</name>
    <dbReference type="NCBI Taxonomy" id="6832"/>
    <lineage>
        <taxon>Eukaryota</taxon>
        <taxon>Metazoa</taxon>
        <taxon>Ecdysozoa</taxon>
        <taxon>Arthropoda</taxon>
        <taxon>Crustacea</taxon>
        <taxon>Multicrustacea</taxon>
        <taxon>Hexanauplia</taxon>
        <taxon>Copepoda</taxon>
        <taxon>Harpacticoida</taxon>
        <taxon>Harpacticidae</taxon>
        <taxon>Tigriopus</taxon>
    </lineage>
</organism>
<feature type="transmembrane region" description="Helical" evidence="1">
    <location>
        <begin position="1263"/>
        <end position="1296"/>
    </location>
</feature>
<feature type="transmembrane region" description="Helical" evidence="1">
    <location>
        <begin position="648"/>
        <end position="669"/>
    </location>
</feature>
<feature type="chain" id="PRO_5021880608" evidence="2">
    <location>
        <begin position="21"/>
        <end position="1441"/>
    </location>
</feature>
<accession>A0A553PC83</accession>
<name>A0A553PC83_TIGCA</name>
<gene>
    <name evidence="3" type="ORF">TCAL_01331</name>
</gene>
<keyword evidence="1" id="KW-0812">Transmembrane</keyword>
<dbReference type="Proteomes" id="UP000318571">
    <property type="component" value="Chromosome 2"/>
</dbReference>
<feature type="transmembrane region" description="Helical" evidence="1">
    <location>
        <begin position="1317"/>
        <end position="1337"/>
    </location>
</feature>
<feature type="transmembrane region" description="Helical" evidence="1">
    <location>
        <begin position="816"/>
        <end position="837"/>
    </location>
</feature>
<evidence type="ECO:0000313" key="3">
    <source>
        <dbReference type="EMBL" id="TRY75294.1"/>
    </source>
</evidence>
<feature type="transmembrane region" description="Helical" evidence="1">
    <location>
        <begin position="1176"/>
        <end position="1194"/>
    </location>
</feature>
<protein>
    <submittedName>
        <fullName evidence="3">Uncharacterized protein</fullName>
    </submittedName>
</protein>